<name>A0A4Y2CWL8_ARAVE</name>
<dbReference type="Proteomes" id="UP000499080">
    <property type="component" value="Unassembled WGS sequence"/>
</dbReference>
<dbReference type="EMBL" id="BGPR01000262">
    <property type="protein sequence ID" value="GBM08840.1"/>
    <property type="molecule type" value="Genomic_DNA"/>
</dbReference>
<proteinExistence type="predicted"/>
<keyword evidence="4" id="KW-1185">Reference proteome</keyword>
<evidence type="ECO:0000256" key="1">
    <source>
        <dbReference type="SAM" id="MobiDB-lite"/>
    </source>
</evidence>
<feature type="domain" description="Transposase Tc1-like" evidence="2">
    <location>
        <begin position="56"/>
        <end position="98"/>
    </location>
</feature>
<organism evidence="3 4">
    <name type="scientific">Araneus ventricosus</name>
    <name type="common">Orbweaver spider</name>
    <name type="synonym">Epeira ventricosa</name>
    <dbReference type="NCBI Taxonomy" id="182803"/>
    <lineage>
        <taxon>Eukaryota</taxon>
        <taxon>Metazoa</taxon>
        <taxon>Ecdysozoa</taxon>
        <taxon>Arthropoda</taxon>
        <taxon>Chelicerata</taxon>
        <taxon>Arachnida</taxon>
        <taxon>Araneae</taxon>
        <taxon>Araneomorphae</taxon>
        <taxon>Entelegynae</taxon>
        <taxon>Araneoidea</taxon>
        <taxon>Araneidae</taxon>
        <taxon>Araneus</taxon>
    </lineage>
</organism>
<protein>
    <recommendedName>
        <fullName evidence="2">Transposase Tc1-like domain-containing protein</fullName>
    </recommendedName>
</protein>
<dbReference type="OrthoDB" id="3263820at2759"/>
<dbReference type="GO" id="GO:0015074">
    <property type="term" value="P:DNA integration"/>
    <property type="evidence" value="ECO:0007669"/>
    <property type="project" value="InterPro"/>
</dbReference>
<dbReference type="GO" id="GO:0003677">
    <property type="term" value="F:DNA binding"/>
    <property type="evidence" value="ECO:0007669"/>
    <property type="project" value="InterPro"/>
</dbReference>
<dbReference type="Pfam" id="PF01498">
    <property type="entry name" value="HTH_Tnp_Tc3_2"/>
    <property type="match status" value="1"/>
</dbReference>
<comment type="caution">
    <text evidence="3">The sequence shown here is derived from an EMBL/GenBank/DDBJ whole genome shotgun (WGS) entry which is preliminary data.</text>
</comment>
<feature type="region of interest" description="Disordered" evidence="1">
    <location>
        <begin position="34"/>
        <end position="54"/>
    </location>
</feature>
<dbReference type="AlphaFoldDB" id="A0A4Y2CWL8"/>
<accession>A0A4Y2CWL8</accession>
<gene>
    <name evidence="3" type="ORF">AVEN_57397_1</name>
</gene>
<evidence type="ECO:0000313" key="3">
    <source>
        <dbReference type="EMBL" id="GBM08840.1"/>
    </source>
</evidence>
<evidence type="ECO:0000313" key="4">
    <source>
        <dbReference type="Proteomes" id="UP000499080"/>
    </source>
</evidence>
<dbReference type="GO" id="GO:0006313">
    <property type="term" value="P:DNA transposition"/>
    <property type="evidence" value="ECO:0007669"/>
    <property type="project" value="InterPro"/>
</dbReference>
<evidence type="ECO:0000259" key="2">
    <source>
        <dbReference type="Pfam" id="PF01498"/>
    </source>
</evidence>
<reference evidence="3 4" key="1">
    <citation type="journal article" date="2019" name="Sci. Rep.">
        <title>Orb-weaving spider Araneus ventricosus genome elucidates the spidroin gene catalogue.</title>
        <authorList>
            <person name="Kono N."/>
            <person name="Nakamura H."/>
            <person name="Ohtoshi R."/>
            <person name="Moran D.A.P."/>
            <person name="Shinohara A."/>
            <person name="Yoshida Y."/>
            <person name="Fujiwara M."/>
            <person name="Mori M."/>
            <person name="Tomita M."/>
            <person name="Arakawa K."/>
        </authorList>
    </citation>
    <scope>NUCLEOTIDE SEQUENCE [LARGE SCALE GENOMIC DNA]</scope>
</reference>
<dbReference type="InterPro" id="IPR036397">
    <property type="entry name" value="RNaseH_sf"/>
</dbReference>
<dbReference type="InterPro" id="IPR002492">
    <property type="entry name" value="Transposase_Tc1-like"/>
</dbReference>
<sequence length="134" mass="15448">MSVISRDDTKEDGMSACYLISVGYSDGKQKMVSERVSGGASHRRRKGFTEKNDVASTSVSVRTVQRTVINMGSQSRRPTSVPLLTARHKALRLSWARQPYHWTADDWKHVVWSDESRFQLYRTDAHVQVWRQHQ</sequence>
<dbReference type="Gene3D" id="3.30.420.10">
    <property type="entry name" value="Ribonuclease H-like superfamily/Ribonuclease H"/>
    <property type="match status" value="1"/>
</dbReference>